<dbReference type="Proteomes" id="UP000013961">
    <property type="component" value="Chromosome"/>
</dbReference>
<evidence type="ECO:0000256" key="5">
    <source>
        <dbReference type="ARBA" id="ARBA00022989"/>
    </source>
</evidence>
<dbReference type="InterPro" id="IPR018584">
    <property type="entry name" value="GT87"/>
</dbReference>
<feature type="region of interest" description="Disordered" evidence="8">
    <location>
        <begin position="438"/>
        <end position="458"/>
    </location>
</feature>
<keyword evidence="3" id="KW-0808">Transferase</keyword>
<keyword evidence="2" id="KW-1003">Cell membrane</keyword>
<evidence type="ECO:0000256" key="1">
    <source>
        <dbReference type="ARBA" id="ARBA00004651"/>
    </source>
</evidence>
<evidence type="ECO:0000313" key="11">
    <source>
        <dbReference type="Proteomes" id="UP000013961"/>
    </source>
</evidence>
<gene>
    <name evidence="10" type="ORF">MASS_1974</name>
</gene>
<evidence type="ECO:0000256" key="7">
    <source>
        <dbReference type="ARBA" id="ARBA00024033"/>
    </source>
</evidence>
<feature type="transmembrane region" description="Helical" evidence="9">
    <location>
        <begin position="408"/>
        <end position="428"/>
    </location>
</feature>
<protein>
    <submittedName>
        <fullName evidence="10">Membrane protein</fullName>
    </submittedName>
</protein>
<keyword evidence="4 9" id="KW-0812">Transmembrane</keyword>
<comment type="similarity">
    <text evidence="7">Belongs to the glycosyltransferase 87 family.</text>
</comment>
<evidence type="ECO:0000256" key="4">
    <source>
        <dbReference type="ARBA" id="ARBA00022692"/>
    </source>
</evidence>
<dbReference type="GO" id="GO:0005886">
    <property type="term" value="C:plasma membrane"/>
    <property type="evidence" value="ECO:0007669"/>
    <property type="project" value="UniProtKB-SubCell"/>
</dbReference>
<keyword evidence="6 9" id="KW-0472">Membrane</keyword>
<keyword evidence="5 9" id="KW-1133">Transmembrane helix</keyword>
<feature type="transmembrane region" description="Helical" evidence="9">
    <location>
        <begin position="157"/>
        <end position="176"/>
    </location>
</feature>
<sequence length="458" mass="49789">MGRWSAIRAGTATLDPPAGELRDARAVPNSIDATTIADGGSTRRVARWITWGGPLVLAIALLLHAIVFIHWPTYALQIDVLVYRFGGTRVLDGLDLYSIGRNGEIDDLLFTYTPFAALVFTPLAFITDFTAQVLSLMVFPALLVYSVWRMLNWLNISAKAGLWGLLALLVGLVSWLEPVRLSIQLGQINLLILAVVVTDILAPKRWRLAGVGIGIVAGIKLTPMIFIVFLFVVGRIRAAVVATVTLIATVGLGFIFLPSASHYYWVDRSFEKISRITRDPTASTSISGLFLRLDLSAGIATALSALVIVMSLVVATLAYRRNQLLLAISLVGMASAAASPFSWSHHWVWFVPLVVHLGYRGYVLGKRASAITMWVFCVVFAAWFTSLSGKTPDSGALTLRPGGVLNEVIPSLYVFVHLVVLVASWMWLRRDTPDVNDVAGEDESPSADELAPASPAHN</sequence>
<dbReference type="EMBL" id="CP004374">
    <property type="protein sequence ID" value="AGM28576.1"/>
    <property type="molecule type" value="Genomic_DNA"/>
</dbReference>
<dbReference type="AlphaFoldDB" id="A0AB33AA43"/>
<dbReference type="Pfam" id="PF09594">
    <property type="entry name" value="GT87"/>
    <property type="match status" value="1"/>
</dbReference>
<feature type="transmembrane region" description="Helical" evidence="9">
    <location>
        <begin position="324"/>
        <end position="341"/>
    </location>
</feature>
<feature type="transmembrane region" description="Helical" evidence="9">
    <location>
        <begin position="347"/>
        <end position="364"/>
    </location>
</feature>
<organism evidence="10 11">
    <name type="scientific">Mycobacteroides abscessus subsp. bolletii 50594</name>
    <dbReference type="NCBI Taxonomy" id="1303024"/>
    <lineage>
        <taxon>Bacteria</taxon>
        <taxon>Bacillati</taxon>
        <taxon>Actinomycetota</taxon>
        <taxon>Actinomycetes</taxon>
        <taxon>Mycobacteriales</taxon>
        <taxon>Mycobacteriaceae</taxon>
        <taxon>Mycobacteroides</taxon>
        <taxon>Mycobacteroides abscessus</taxon>
    </lineage>
</organism>
<reference evidence="10 11" key="1">
    <citation type="journal article" date="2013" name="Genome Announc.">
        <title>Complete Genome Sequence of Mycobacterium massiliense Clinical Strain Asan 50594, Belonging to the Type II Genotype.</title>
        <authorList>
            <person name="Kim B.J."/>
            <person name="Kim B.R."/>
            <person name="Hong S.H."/>
            <person name="Seok S.H."/>
            <person name="Kook Y.H."/>
            <person name="Kim B.J."/>
        </authorList>
    </citation>
    <scope>NUCLEOTIDE SEQUENCE [LARGE SCALE GENOMIC DNA]</scope>
    <source>
        <strain evidence="10 11">50594</strain>
    </source>
</reference>
<name>A0AB33AA43_9MYCO</name>
<evidence type="ECO:0000256" key="2">
    <source>
        <dbReference type="ARBA" id="ARBA00022475"/>
    </source>
</evidence>
<feature type="transmembrane region" description="Helical" evidence="9">
    <location>
        <begin position="48"/>
        <end position="71"/>
    </location>
</feature>
<feature type="transmembrane region" description="Helical" evidence="9">
    <location>
        <begin position="240"/>
        <end position="265"/>
    </location>
</feature>
<dbReference type="KEGG" id="mabb:MASS_1974"/>
<evidence type="ECO:0000256" key="9">
    <source>
        <dbReference type="SAM" id="Phobius"/>
    </source>
</evidence>
<feature type="transmembrane region" description="Helical" evidence="9">
    <location>
        <begin position="133"/>
        <end position="151"/>
    </location>
</feature>
<evidence type="ECO:0000256" key="8">
    <source>
        <dbReference type="SAM" id="MobiDB-lite"/>
    </source>
</evidence>
<evidence type="ECO:0000256" key="6">
    <source>
        <dbReference type="ARBA" id="ARBA00023136"/>
    </source>
</evidence>
<evidence type="ECO:0000313" key="10">
    <source>
        <dbReference type="EMBL" id="AGM28576.1"/>
    </source>
</evidence>
<accession>A0AB33AA43</accession>
<proteinExistence type="inferred from homology"/>
<feature type="transmembrane region" description="Helical" evidence="9">
    <location>
        <begin position="208"/>
        <end position="233"/>
    </location>
</feature>
<feature type="transmembrane region" description="Helical" evidence="9">
    <location>
        <begin position="295"/>
        <end position="317"/>
    </location>
</feature>
<feature type="transmembrane region" description="Helical" evidence="9">
    <location>
        <begin position="371"/>
        <end position="388"/>
    </location>
</feature>
<evidence type="ECO:0000256" key="3">
    <source>
        <dbReference type="ARBA" id="ARBA00022679"/>
    </source>
</evidence>
<dbReference type="GO" id="GO:0016758">
    <property type="term" value="F:hexosyltransferase activity"/>
    <property type="evidence" value="ECO:0007669"/>
    <property type="project" value="InterPro"/>
</dbReference>
<comment type="subcellular location">
    <subcellularLocation>
        <location evidence="1">Cell membrane</location>
        <topology evidence="1">Multi-pass membrane protein</topology>
    </subcellularLocation>
</comment>